<evidence type="ECO:0000313" key="3">
    <source>
        <dbReference type="WBParaSite" id="Smp_178300.1"/>
    </source>
</evidence>
<evidence type="ECO:0000256" key="1">
    <source>
        <dbReference type="SAM" id="MobiDB-lite"/>
    </source>
</evidence>
<feature type="compositionally biased region" description="Basic and acidic residues" evidence="1">
    <location>
        <begin position="94"/>
        <end position="111"/>
    </location>
</feature>
<feature type="region of interest" description="Disordered" evidence="1">
    <location>
        <begin position="1"/>
        <end position="35"/>
    </location>
</feature>
<feature type="region of interest" description="Disordered" evidence="1">
    <location>
        <begin position="86"/>
        <end position="111"/>
    </location>
</feature>
<dbReference type="RefSeq" id="XP_018652839.1">
    <property type="nucleotide sequence ID" value="XM_018797837.1"/>
</dbReference>
<keyword evidence="2" id="KW-1185">Reference proteome</keyword>
<dbReference type="HOGENOM" id="CLU_2161487_0_0_1"/>
<name>G4VKN0_SCHMA</name>
<dbReference type="Proteomes" id="UP000008854">
    <property type="component" value="Unassembled WGS sequence"/>
</dbReference>
<organism evidence="2 3">
    <name type="scientific">Schistosoma mansoni</name>
    <name type="common">Blood fluke</name>
    <dbReference type="NCBI Taxonomy" id="6183"/>
    <lineage>
        <taxon>Eukaryota</taxon>
        <taxon>Metazoa</taxon>
        <taxon>Spiralia</taxon>
        <taxon>Lophotrochozoa</taxon>
        <taxon>Platyhelminthes</taxon>
        <taxon>Trematoda</taxon>
        <taxon>Digenea</taxon>
        <taxon>Strigeidida</taxon>
        <taxon>Schistosomatoidea</taxon>
        <taxon>Schistosomatidae</taxon>
        <taxon>Schistosoma</taxon>
    </lineage>
</organism>
<dbReference type="AlphaFoldDB" id="G4VKN0"/>
<dbReference type="GeneID" id="8345521"/>
<dbReference type="CTD" id="8345521"/>
<proteinExistence type="predicted"/>
<accession>G4VKN0</accession>
<protein>
    <submittedName>
        <fullName evidence="3">Uncharacterized protein</fullName>
    </submittedName>
</protein>
<reference evidence="3" key="2">
    <citation type="submission" date="2018-12" db="UniProtKB">
        <authorList>
            <consortium name="WormBaseParasite"/>
        </authorList>
    </citation>
    <scope>IDENTIFICATION</scope>
    <source>
        <strain evidence="3">Puerto Rican</strain>
    </source>
</reference>
<evidence type="ECO:0000313" key="2">
    <source>
        <dbReference type="Proteomes" id="UP000008854"/>
    </source>
</evidence>
<sequence length="111" mass="12694">MNLSQNNSLEVDDSPGTADEVTVEEEELYGKTGENDDEIYGLVLNNELTVECERNVVEIEAEESIRDEDVDAMIFGKVDVTEFTDLEDEEEETPKEALLELKKNEEDEEFR</sequence>
<reference evidence="2" key="1">
    <citation type="journal article" date="2012" name="PLoS Negl. Trop. Dis.">
        <title>A systematically improved high quality genome and transcriptome of the human blood fluke Schistosoma mansoni.</title>
        <authorList>
            <person name="Protasio A.V."/>
            <person name="Tsai I.J."/>
            <person name="Babbage A."/>
            <person name="Nichol S."/>
            <person name="Hunt M."/>
            <person name="Aslett M.A."/>
            <person name="De Silva N."/>
            <person name="Velarde G.S."/>
            <person name="Anderson T.J."/>
            <person name="Clark R.C."/>
            <person name="Davidson C."/>
            <person name="Dillon G.P."/>
            <person name="Holroyd N.E."/>
            <person name="LoVerde P.T."/>
            <person name="Lloyd C."/>
            <person name="McQuillan J."/>
            <person name="Oliveira G."/>
            <person name="Otto T.D."/>
            <person name="Parker-Manuel S.J."/>
            <person name="Quail M.A."/>
            <person name="Wilson R.A."/>
            <person name="Zerlotini A."/>
            <person name="Dunne D.W."/>
            <person name="Berriman M."/>
        </authorList>
    </citation>
    <scope>NUCLEOTIDE SEQUENCE [LARGE SCALE GENOMIC DNA]</scope>
    <source>
        <strain evidence="2">Puerto Rican</strain>
    </source>
</reference>
<dbReference type="InParanoid" id="G4VKN0"/>
<dbReference type="KEGG" id="smm:Smp_178300"/>
<dbReference type="WBParaSite" id="Smp_178300.1">
    <property type="protein sequence ID" value="Smp_178300.1"/>
    <property type="gene ID" value="Smp_178300"/>
</dbReference>